<keyword evidence="6" id="KW-0626">Porin</keyword>
<keyword evidence="13" id="KW-1185">Reference proteome</keyword>
<evidence type="ECO:0000256" key="1">
    <source>
        <dbReference type="ARBA" id="ARBA00004571"/>
    </source>
</evidence>
<feature type="domain" description="OmpA-like" evidence="11">
    <location>
        <begin position="309"/>
        <end position="422"/>
    </location>
</feature>
<keyword evidence="3" id="KW-1134">Transmembrane beta strand</keyword>
<dbReference type="InterPro" id="IPR028974">
    <property type="entry name" value="TSP_type-3_rpt"/>
</dbReference>
<name>A0ABU1TT91_9FLAO</name>
<gene>
    <name evidence="12" type="ORF">J2X31_003127</name>
</gene>
<dbReference type="RefSeq" id="WP_310027839.1">
    <property type="nucleotide sequence ID" value="NZ_JAVDVI010000015.1"/>
</dbReference>
<dbReference type="Gene3D" id="3.30.1330.60">
    <property type="entry name" value="OmpA-like domain"/>
    <property type="match status" value="1"/>
</dbReference>
<dbReference type="CDD" id="cd07185">
    <property type="entry name" value="OmpA_C-like"/>
    <property type="match status" value="1"/>
</dbReference>
<evidence type="ECO:0000313" key="12">
    <source>
        <dbReference type="EMBL" id="MDR6969101.1"/>
    </source>
</evidence>
<reference evidence="12 13" key="1">
    <citation type="submission" date="2023-07" db="EMBL/GenBank/DDBJ databases">
        <title>Sorghum-associated microbial communities from plants grown in Nebraska, USA.</title>
        <authorList>
            <person name="Schachtman D."/>
        </authorList>
    </citation>
    <scope>NUCLEOTIDE SEQUENCE [LARGE SCALE GENOMIC DNA]</scope>
    <source>
        <strain evidence="12 13">3773</strain>
    </source>
</reference>
<dbReference type="EMBL" id="JAVDVI010000015">
    <property type="protein sequence ID" value="MDR6969101.1"/>
    <property type="molecule type" value="Genomic_DNA"/>
</dbReference>
<dbReference type="SUPFAM" id="SSF56925">
    <property type="entry name" value="OMPA-like"/>
    <property type="match status" value="1"/>
</dbReference>
<dbReference type="PRINTS" id="PR01021">
    <property type="entry name" value="OMPADOMAIN"/>
</dbReference>
<evidence type="ECO:0000256" key="8">
    <source>
        <dbReference type="ARBA" id="ARBA00023237"/>
    </source>
</evidence>
<evidence type="ECO:0000256" key="10">
    <source>
        <dbReference type="SAM" id="SignalP"/>
    </source>
</evidence>
<keyword evidence="5" id="KW-0406">Ion transport</keyword>
<dbReference type="PANTHER" id="PTHR30329:SF21">
    <property type="entry name" value="LIPOPROTEIN YIAD-RELATED"/>
    <property type="match status" value="1"/>
</dbReference>
<evidence type="ECO:0000259" key="11">
    <source>
        <dbReference type="PROSITE" id="PS51123"/>
    </source>
</evidence>
<keyword evidence="2" id="KW-0813">Transport</keyword>
<keyword evidence="4" id="KW-0812">Transmembrane</keyword>
<dbReference type="Proteomes" id="UP001255185">
    <property type="component" value="Unassembled WGS sequence"/>
</dbReference>
<dbReference type="InterPro" id="IPR006665">
    <property type="entry name" value="OmpA-like"/>
</dbReference>
<dbReference type="InterPro" id="IPR050330">
    <property type="entry name" value="Bact_OuterMem_StrucFunc"/>
</dbReference>
<evidence type="ECO:0000256" key="3">
    <source>
        <dbReference type="ARBA" id="ARBA00022452"/>
    </source>
</evidence>
<comment type="caution">
    <text evidence="12">The sequence shown here is derived from an EMBL/GenBank/DDBJ whole genome shotgun (WGS) entry which is preliminary data.</text>
</comment>
<evidence type="ECO:0000256" key="6">
    <source>
        <dbReference type="ARBA" id="ARBA00023114"/>
    </source>
</evidence>
<keyword evidence="7 9" id="KW-0472">Membrane</keyword>
<dbReference type="SUPFAM" id="SSF103088">
    <property type="entry name" value="OmpA-like"/>
    <property type="match status" value="1"/>
</dbReference>
<evidence type="ECO:0000256" key="9">
    <source>
        <dbReference type="PROSITE-ProRule" id="PRU00473"/>
    </source>
</evidence>
<dbReference type="PROSITE" id="PS51123">
    <property type="entry name" value="OMPA_2"/>
    <property type="match status" value="1"/>
</dbReference>
<dbReference type="InterPro" id="IPR036737">
    <property type="entry name" value="OmpA-like_sf"/>
</dbReference>
<sequence length="422" mass="46396">MKKILLTLSVFALTTSVFAQTDEPTSVSTENSSDYNKWSIELNGGVNKFQRPATSGYFQSTPSPWNADFGVRYMFNNKFGLKLDAGYYSFTGKDESMDFDTHFYRANLQAVANVGRVLNFETWTNRLGLLAHGGFGYAQLKSDNHAFTDRMGNFMVGLTPQLRLSNRVALTGDFSTLLTVSQNKSFDGASDYTGRGFQGILFQGSIGLTVYLGGNEKHADWVTMDSELKKEIDALENRLATIETGLTDSDQDGVPDMFDAEPNSMAGVQVDTKGRTIDRNNNGVADELESYFETKYGDKGNTSTSGMDVKSLINDGYVNVYFDFNKTQPTTESASGINFLVKYLKANPSASADVVGYADEIGNADYNKNLSQQRAANVKQILVDAGISGSRLNVVANGEDTSVNKDSKQARQIVRRVTFKIK</sequence>
<evidence type="ECO:0000313" key="13">
    <source>
        <dbReference type="Proteomes" id="UP001255185"/>
    </source>
</evidence>
<organism evidence="12 13">
    <name type="scientific">Flavobacterium arsenatis</name>
    <dbReference type="NCBI Taxonomy" id="1484332"/>
    <lineage>
        <taxon>Bacteria</taxon>
        <taxon>Pseudomonadati</taxon>
        <taxon>Bacteroidota</taxon>
        <taxon>Flavobacteriia</taxon>
        <taxon>Flavobacteriales</taxon>
        <taxon>Flavobacteriaceae</taxon>
        <taxon>Flavobacterium</taxon>
    </lineage>
</organism>
<evidence type="ECO:0000256" key="5">
    <source>
        <dbReference type="ARBA" id="ARBA00023065"/>
    </source>
</evidence>
<proteinExistence type="predicted"/>
<dbReference type="InterPro" id="IPR006664">
    <property type="entry name" value="OMP_bac"/>
</dbReference>
<dbReference type="InterPro" id="IPR011250">
    <property type="entry name" value="OMP/PagP_B-barrel"/>
</dbReference>
<feature type="signal peptide" evidence="10">
    <location>
        <begin position="1"/>
        <end position="19"/>
    </location>
</feature>
<dbReference type="Pfam" id="PF00691">
    <property type="entry name" value="OmpA"/>
    <property type="match status" value="1"/>
</dbReference>
<evidence type="ECO:0000256" key="2">
    <source>
        <dbReference type="ARBA" id="ARBA00022448"/>
    </source>
</evidence>
<keyword evidence="10" id="KW-0732">Signal</keyword>
<accession>A0ABU1TT91</accession>
<dbReference type="SUPFAM" id="SSF103647">
    <property type="entry name" value="TSP type-3 repeat"/>
    <property type="match status" value="1"/>
</dbReference>
<protein>
    <submittedName>
        <fullName evidence="12">OOP family OmpA-OmpF porin</fullName>
    </submittedName>
</protein>
<keyword evidence="8" id="KW-0998">Cell outer membrane</keyword>
<dbReference type="PANTHER" id="PTHR30329">
    <property type="entry name" value="STATOR ELEMENT OF FLAGELLAR MOTOR COMPLEX"/>
    <property type="match status" value="1"/>
</dbReference>
<evidence type="ECO:0000256" key="4">
    <source>
        <dbReference type="ARBA" id="ARBA00022692"/>
    </source>
</evidence>
<feature type="chain" id="PRO_5046471258" evidence="10">
    <location>
        <begin position="20"/>
        <end position="422"/>
    </location>
</feature>
<comment type="subcellular location">
    <subcellularLocation>
        <location evidence="1">Cell outer membrane</location>
        <topology evidence="1">Multi-pass membrane protein</topology>
    </subcellularLocation>
</comment>
<evidence type="ECO:0000256" key="7">
    <source>
        <dbReference type="ARBA" id="ARBA00023136"/>
    </source>
</evidence>